<comment type="similarity">
    <text evidence="2">Belongs to the glycosyltransferase 28 family.</text>
</comment>
<dbReference type="Proteomes" id="UP000798808">
    <property type="component" value="Unassembled WGS sequence"/>
</dbReference>
<gene>
    <name evidence="7" type="ORF">E1163_13315</name>
</gene>
<dbReference type="EMBL" id="SMLW01000551">
    <property type="protein sequence ID" value="MTI25929.1"/>
    <property type="molecule type" value="Genomic_DNA"/>
</dbReference>
<keyword evidence="5" id="KW-0256">Endoplasmic reticulum</keyword>
<protein>
    <recommendedName>
        <fullName evidence="6">Glycosyl transferase family 28 C-terminal domain-containing protein</fullName>
    </recommendedName>
</protein>
<dbReference type="PANTHER" id="PTHR12867">
    <property type="entry name" value="GLYCOSYL TRANSFERASE-RELATED"/>
    <property type="match status" value="1"/>
</dbReference>
<keyword evidence="4" id="KW-0808">Transferase</keyword>
<evidence type="ECO:0000256" key="5">
    <source>
        <dbReference type="ARBA" id="ARBA00022824"/>
    </source>
</evidence>
<evidence type="ECO:0000256" key="1">
    <source>
        <dbReference type="ARBA" id="ARBA00004240"/>
    </source>
</evidence>
<dbReference type="Pfam" id="PF04101">
    <property type="entry name" value="Glyco_tran_28_C"/>
    <property type="match status" value="1"/>
</dbReference>
<evidence type="ECO:0000256" key="3">
    <source>
        <dbReference type="ARBA" id="ARBA00022676"/>
    </source>
</evidence>
<evidence type="ECO:0000313" key="7">
    <source>
        <dbReference type="EMBL" id="MTI25929.1"/>
    </source>
</evidence>
<accession>A0ABW9RP54</accession>
<reference evidence="7 8" key="1">
    <citation type="submission" date="2019-02" db="EMBL/GenBank/DDBJ databases">
        <authorList>
            <person name="Goldberg S.R."/>
            <person name="Haltli B.A."/>
            <person name="Correa H."/>
            <person name="Russell K.G."/>
        </authorList>
    </citation>
    <scope>NUCLEOTIDE SEQUENCE [LARGE SCALE GENOMIC DNA]</scope>
    <source>
        <strain evidence="7 8">JCM 16186</strain>
    </source>
</reference>
<dbReference type="InterPro" id="IPR048097">
    <property type="entry name" value="Cps14G-like"/>
</dbReference>
<dbReference type="InterPro" id="IPR007235">
    <property type="entry name" value="Glyco_trans_28_C"/>
</dbReference>
<keyword evidence="3" id="KW-0328">Glycosyltransferase</keyword>
<dbReference type="InterPro" id="IPR039042">
    <property type="entry name" value="Alg13-like"/>
</dbReference>
<dbReference type="PANTHER" id="PTHR12867:SF6">
    <property type="entry name" value="N-ACETYLGLUCOSAMINYLDIPHOSPHODOLICHOL N-ACETYLGLUCOSAMINYLTRANSFERASE"/>
    <property type="match status" value="1"/>
</dbReference>
<dbReference type="SUPFAM" id="SSF53756">
    <property type="entry name" value="UDP-Glycosyltransferase/glycogen phosphorylase"/>
    <property type="match status" value="1"/>
</dbReference>
<sequence>MSEDYNKKIFVTVGTTNYDNLIQFCDNKLNKKKYSFIFQIGNGKYIPKNHQYFTYTSNIDDYYSKADIIITHAGAGTVYKLLEESKDVIVVPNLNLIDDHQKELASFVDQNSYAPVIYCLNELPSAIDSFETTSLKKYENDSSALIESIVEILQK</sequence>
<dbReference type="NCBIfam" id="NF041548">
    <property type="entry name" value="PssE"/>
    <property type="match status" value="1"/>
</dbReference>
<keyword evidence="8" id="KW-1185">Reference proteome</keyword>
<organism evidence="7 8">
    <name type="scientific">Fulvivirga kasyanovii</name>
    <dbReference type="NCBI Taxonomy" id="396812"/>
    <lineage>
        <taxon>Bacteria</taxon>
        <taxon>Pseudomonadati</taxon>
        <taxon>Bacteroidota</taxon>
        <taxon>Cytophagia</taxon>
        <taxon>Cytophagales</taxon>
        <taxon>Fulvivirgaceae</taxon>
        <taxon>Fulvivirga</taxon>
    </lineage>
</organism>
<dbReference type="RefSeq" id="WP_155172580.1">
    <property type="nucleotide sequence ID" value="NZ_BAAAFL010000012.1"/>
</dbReference>
<proteinExistence type="inferred from homology"/>
<dbReference type="Gene3D" id="3.40.50.2000">
    <property type="entry name" value="Glycogen Phosphorylase B"/>
    <property type="match status" value="1"/>
</dbReference>
<evidence type="ECO:0000313" key="8">
    <source>
        <dbReference type="Proteomes" id="UP000798808"/>
    </source>
</evidence>
<feature type="domain" description="Glycosyl transferase family 28 C-terminal" evidence="6">
    <location>
        <begin position="9"/>
        <end position="148"/>
    </location>
</feature>
<evidence type="ECO:0000256" key="2">
    <source>
        <dbReference type="ARBA" id="ARBA00006962"/>
    </source>
</evidence>
<evidence type="ECO:0000259" key="6">
    <source>
        <dbReference type="Pfam" id="PF04101"/>
    </source>
</evidence>
<evidence type="ECO:0000256" key="4">
    <source>
        <dbReference type="ARBA" id="ARBA00022679"/>
    </source>
</evidence>
<comment type="subcellular location">
    <subcellularLocation>
        <location evidence="1">Endoplasmic reticulum</location>
    </subcellularLocation>
</comment>
<name>A0ABW9RP54_9BACT</name>
<comment type="caution">
    <text evidence="7">The sequence shown here is derived from an EMBL/GenBank/DDBJ whole genome shotgun (WGS) entry which is preliminary data.</text>
</comment>